<evidence type="ECO:0000313" key="2">
    <source>
        <dbReference type="EMBL" id="MBF2707986.1"/>
    </source>
</evidence>
<name>A0A930XV68_9FLAO</name>
<keyword evidence="1" id="KW-1133">Transmembrane helix</keyword>
<proteinExistence type="predicted"/>
<keyword evidence="1" id="KW-0812">Transmembrane</keyword>
<dbReference type="AlphaFoldDB" id="A0A930XV68"/>
<comment type="caution">
    <text evidence="2">The sequence shown here is derived from an EMBL/GenBank/DDBJ whole genome shotgun (WGS) entry which is preliminary data.</text>
</comment>
<evidence type="ECO:0000313" key="3">
    <source>
        <dbReference type="Proteomes" id="UP000646211"/>
    </source>
</evidence>
<reference evidence="2" key="1">
    <citation type="submission" date="2020-11" db="EMBL/GenBank/DDBJ databases">
        <title>Genome of Flavobacterium soyangense.</title>
        <authorList>
            <person name="Liu Q."/>
            <person name="Xin Y.-H."/>
        </authorList>
    </citation>
    <scope>NUCLEOTIDE SEQUENCE</scope>
    <source>
        <strain evidence="2">CGMCC 1.13493</strain>
    </source>
</reference>
<dbReference type="RefSeq" id="WP_194311252.1">
    <property type="nucleotide sequence ID" value="NZ_JADHEC010000008.1"/>
</dbReference>
<organism evidence="2 3">
    <name type="scientific">Flavobacterium soyangense</name>
    <dbReference type="NCBI Taxonomy" id="2023265"/>
    <lineage>
        <taxon>Bacteria</taxon>
        <taxon>Pseudomonadati</taxon>
        <taxon>Bacteroidota</taxon>
        <taxon>Flavobacteriia</taxon>
        <taxon>Flavobacteriales</taxon>
        <taxon>Flavobacteriaceae</taxon>
        <taxon>Flavobacterium</taxon>
    </lineage>
</organism>
<keyword evidence="3" id="KW-1185">Reference proteome</keyword>
<dbReference type="Pfam" id="PF19630">
    <property type="entry name" value="DUF6134"/>
    <property type="match status" value="1"/>
</dbReference>
<dbReference type="InterPro" id="IPR045767">
    <property type="entry name" value="DUF6134"/>
</dbReference>
<keyword evidence="1" id="KW-0472">Membrane</keyword>
<dbReference type="Proteomes" id="UP000646211">
    <property type="component" value="Unassembled WGS sequence"/>
</dbReference>
<dbReference type="EMBL" id="JADHEC010000008">
    <property type="protein sequence ID" value="MBF2707986.1"/>
    <property type="molecule type" value="Genomic_DNA"/>
</dbReference>
<accession>A0A930XV68</accession>
<protein>
    <submittedName>
        <fullName evidence="2">Uncharacterized protein</fullName>
    </submittedName>
</protein>
<sequence length="218" mass="25465">MNNETLIKFLVIPFTFFKIYLTVFSTLIIEKPLLKTNFLTYNIIKDEKSIGTINIEMITKNEITKYSFESNAKIKILFYNLQIYDKMDVTFKQNNLQEAKLYRTRNERVEVNNTTTWHGNYYSLRNKTGDNGTIKEVIPITTASLYFTEPINVKTVFSEKFQKIIPIRNIGNKKYKMSLPNGNSVIYNYQNGICNLIEAETEFASIKFILNTNNLIVK</sequence>
<feature type="transmembrane region" description="Helical" evidence="1">
    <location>
        <begin position="6"/>
        <end position="29"/>
    </location>
</feature>
<gene>
    <name evidence="2" type="ORF">IR213_05180</name>
</gene>
<evidence type="ECO:0000256" key="1">
    <source>
        <dbReference type="SAM" id="Phobius"/>
    </source>
</evidence>